<protein>
    <submittedName>
        <fullName evidence="2">ATP synthase-related protein</fullName>
    </submittedName>
</protein>
<keyword evidence="3" id="KW-1185">Reference proteome</keyword>
<proteinExistence type="predicted"/>
<keyword evidence="1" id="KW-1133">Transmembrane helix</keyword>
<evidence type="ECO:0000313" key="2">
    <source>
        <dbReference type="EMBL" id="QNI20378.1"/>
    </source>
</evidence>
<evidence type="ECO:0000313" key="3">
    <source>
        <dbReference type="Proteomes" id="UP000515915"/>
    </source>
</evidence>
<accession>A0A7G8AKD3</accession>
<sequence length="112" mass="13117">MGLKEITELVKTEYVFGVLFIVGLIYIGKYVREVLASQAQDNKEFENKVVEIYETQLSKSYEREEKLMSHQTAMTQQLEGISSTQSRFATSLDKLEQRTEENFRALWKEIQK</sequence>
<dbReference type="Proteomes" id="UP000515915">
    <property type="component" value="Segment"/>
</dbReference>
<feature type="transmembrane region" description="Helical" evidence="1">
    <location>
        <begin position="14"/>
        <end position="31"/>
    </location>
</feature>
<dbReference type="EMBL" id="MT700412">
    <property type="protein sequence ID" value="QNI20378.1"/>
    <property type="molecule type" value="Genomic_DNA"/>
</dbReference>
<evidence type="ECO:0000256" key="1">
    <source>
        <dbReference type="SAM" id="Phobius"/>
    </source>
</evidence>
<keyword evidence="1" id="KW-0812">Transmembrane</keyword>
<reference evidence="2 3" key="1">
    <citation type="submission" date="2020-06" db="EMBL/GenBank/DDBJ databases">
        <authorList>
            <person name="Connerton I.F."/>
        </authorList>
    </citation>
    <scope>NUCLEOTIDE SEQUENCE [LARGE SCALE GENOMIC DNA]</scope>
</reference>
<name>A0A7G8AKD3_9CAUD</name>
<organism evidence="2 3">
    <name type="scientific">Bacillus phage 1_ICo-2020</name>
    <dbReference type="NCBI Taxonomy" id="2759272"/>
    <lineage>
        <taxon>Viruses</taxon>
        <taxon>Duplodnaviria</taxon>
        <taxon>Heunggongvirae</taxon>
        <taxon>Uroviricota</taxon>
        <taxon>Caudoviricetes</taxon>
        <taxon>Ehrlichviridae</taxon>
        <taxon>Suttonboningtonvirus</taxon>
        <taxon>Suttonboningtonvirus sv1ICo2020</taxon>
    </lineage>
</organism>
<keyword evidence="1" id="KW-0472">Membrane</keyword>